<dbReference type="PROSITE" id="PS51194">
    <property type="entry name" value="HELICASE_CTER"/>
    <property type="match status" value="1"/>
</dbReference>
<dbReference type="Pfam" id="PF04408">
    <property type="entry name" value="WHD_HA2"/>
    <property type="match status" value="1"/>
</dbReference>
<dbReference type="PANTHER" id="PTHR18934:SF99">
    <property type="entry name" value="ATP-DEPENDENT RNA HELICASE DHX37-RELATED"/>
    <property type="match status" value="1"/>
</dbReference>
<dbReference type="Gene3D" id="1.20.120.1080">
    <property type="match status" value="1"/>
</dbReference>
<feature type="domain" description="Helicase C-terminal" evidence="6">
    <location>
        <begin position="25"/>
        <end position="199"/>
    </location>
</feature>
<dbReference type="InterPro" id="IPR027417">
    <property type="entry name" value="P-loop_NTPase"/>
</dbReference>
<reference evidence="7" key="1">
    <citation type="journal article" date="2024" name="Gigascience">
        <title>Chromosome-level genome of the poultry shaft louse Menopon gallinae provides insight into the host-switching and adaptive evolution of parasitic lice.</title>
        <authorList>
            <person name="Xu Y."/>
            <person name="Ma L."/>
            <person name="Liu S."/>
            <person name="Liang Y."/>
            <person name="Liu Q."/>
            <person name="He Z."/>
            <person name="Tian L."/>
            <person name="Duan Y."/>
            <person name="Cai W."/>
            <person name="Li H."/>
            <person name="Song F."/>
        </authorList>
    </citation>
    <scope>NUCLEOTIDE SEQUENCE</scope>
    <source>
        <strain evidence="7">Cailab_2023a</strain>
    </source>
</reference>
<dbReference type="GO" id="GO:0016787">
    <property type="term" value="F:hydrolase activity"/>
    <property type="evidence" value="ECO:0007669"/>
    <property type="project" value="UniProtKB-KW"/>
</dbReference>
<dbReference type="Pfam" id="PF00271">
    <property type="entry name" value="Helicase_C"/>
    <property type="match status" value="1"/>
</dbReference>
<keyword evidence="2" id="KW-0378">Hydrolase</keyword>
<evidence type="ECO:0000256" key="5">
    <source>
        <dbReference type="SAM" id="MobiDB-lite"/>
    </source>
</evidence>
<dbReference type="GO" id="GO:0004386">
    <property type="term" value="F:helicase activity"/>
    <property type="evidence" value="ECO:0007669"/>
    <property type="project" value="UniProtKB-KW"/>
</dbReference>
<gene>
    <name evidence="7" type="ORF">PYX00_009520</name>
</gene>
<dbReference type="InterPro" id="IPR048333">
    <property type="entry name" value="HA2_WH"/>
</dbReference>
<evidence type="ECO:0000256" key="3">
    <source>
        <dbReference type="ARBA" id="ARBA00022806"/>
    </source>
</evidence>
<name>A0AAW2HBP4_9NEOP</name>
<keyword evidence="1" id="KW-0547">Nucleotide-binding</keyword>
<dbReference type="GO" id="GO:0005730">
    <property type="term" value="C:nucleolus"/>
    <property type="evidence" value="ECO:0007669"/>
    <property type="project" value="TreeGrafter"/>
</dbReference>
<dbReference type="AlphaFoldDB" id="A0AAW2HBP4"/>
<feature type="region of interest" description="Disordered" evidence="5">
    <location>
        <begin position="391"/>
        <end position="413"/>
    </location>
</feature>
<evidence type="ECO:0000259" key="6">
    <source>
        <dbReference type="PROSITE" id="PS51194"/>
    </source>
</evidence>
<dbReference type="CDD" id="cd18791">
    <property type="entry name" value="SF2_C_RHA"/>
    <property type="match status" value="1"/>
</dbReference>
<dbReference type="GO" id="GO:0000462">
    <property type="term" value="P:maturation of SSU-rRNA from tricistronic rRNA transcript (SSU-rRNA, 5.8S rRNA, LSU-rRNA)"/>
    <property type="evidence" value="ECO:0007669"/>
    <property type="project" value="TreeGrafter"/>
</dbReference>
<keyword evidence="4" id="KW-0067">ATP-binding</keyword>
<organism evidence="7">
    <name type="scientific">Menopon gallinae</name>
    <name type="common">poultry shaft louse</name>
    <dbReference type="NCBI Taxonomy" id="328185"/>
    <lineage>
        <taxon>Eukaryota</taxon>
        <taxon>Metazoa</taxon>
        <taxon>Ecdysozoa</taxon>
        <taxon>Arthropoda</taxon>
        <taxon>Hexapoda</taxon>
        <taxon>Insecta</taxon>
        <taxon>Pterygota</taxon>
        <taxon>Neoptera</taxon>
        <taxon>Paraneoptera</taxon>
        <taxon>Psocodea</taxon>
        <taxon>Troctomorpha</taxon>
        <taxon>Phthiraptera</taxon>
        <taxon>Amblycera</taxon>
        <taxon>Menoponidae</taxon>
        <taxon>Menopon</taxon>
    </lineage>
</organism>
<dbReference type="PANTHER" id="PTHR18934">
    <property type="entry name" value="ATP-DEPENDENT RNA HELICASE"/>
    <property type="match status" value="1"/>
</dbReference>
<evidence type="ECO:0000256" key="1">
    <source>
        <dbReference type="ARBA" id="ARBA00022741"/>
    </source>
</evidence>
<dbReference type="SMART" id="SM00847">
    <property type="entry name" value="HA2"/>
    <property type="match status" value="1"/>
</dbReference>
<feature type="compositionally biased region" description="Gly residues" evidence="5">
    <location>
        <begin position="404"/>
        <end position="413"/>
    </location>
</feature>
<dbReference type="EMBL" id="JARGDH010000005">
    <property type="protein sequence ID" value="KAL0267172.1"/>
    <property type="molecule type" value="Genomic_DNA"/>
</dbReference>
<dbReference type="Gene3D" id="3.40.50.300">
    <property type="entry name" value="P-loop containing nucleotide triphosphate hydrolases"/>
    <property type="match status" value="1"/>
</dbReference>
<dbReference type="SMART" id="SM00490">
    <property type="entry name" value="HELICc"/>
    <property type="match status" value="1"/>
</dbReference>
<dbReference type="InterPro" id="IPR001650">
    <property type="entry name" value="Helicase_C-like"/>
</dbReference>
<dbReference type="SUPFAM" id="SSF52540">
    <property type="entry name" value="P-loop containing nucleoside triphosphate hydrolases"/>
    <property type="match status" value="1"/>
</dbReference>
<dbReference type="Pfam" id="PF21010">
    <property type="entry name" value="HA2_C"/>
    <property type="match status" value="1"/>
</dbReference>
<keyword evidence="3" id="KW-0347">Helicase</keyword>
<sequence length="413" mass="46894">MGRRLRRSLKRSRRGKRKLKLKYRMLTWISIRLCRSMTRKWISSVRMSITRTWMIWNVRQGLLQNSKEPLWVLPLYSLLPSHKQAEVFAKPPDGYRLCVVATNVAETSLTIPHIKYVVDSGKTKKKMFDKVTGVTSYEITWCSKASANQRAGRAGRVGPGHCYRLYSSAVFNDEFPQFSEPEIREKPVDDLVLQMKAMNIVKVINFPFPTSPDILQLKSAERRLKILGALEDNPSKGEWCAKLTKLGETMATFPISPRYAKMLALSCQYDLMQYVVCIVAALSVQEVLLQAGGDQKWPLFHRNWAGKGNSLLLGDIMVLLRAVGAAEYSKENLEEFCARNGLRHKAIIEVRKLRVQLTNQINLNLPEFNLVIDPNMKPPTDTQAKLLRKDCPLRFGGPRRSEGRSGGSEGRGG</sequence>
<evidence type="ECO:0000256" key="2">
    <source>
        <dbReference type="ARBA" id="ARBA00022801"/>
    </source>
</evidence>
<evidence type="ECO:0000313" key="7">
    <source>
        <dbReference type="EMBL" id="KAL0267172.1"/>
    </source>
</evidence>
<dbReference type="GO" id="GO:0005524">
    <property type="term" value="F:ATP binding"/>
    <property type="evidence" value="ECO:0007669"/>
    <property type="project" value="UniProtKB-KW"/>
</dbReference>
<comment type="caution">
    <text evidence="7">The sequence shown here is derived from an EMBL/GenBank/DDBJ whole genome shotgun (WGS) entry which is preliminary data.</text>
</comment>
<protein>
    <recommendedName>
        <fullName evidence="6">Helicase C-terminal domain-containing protein</fullName>
    </recommendedName>
</protein>
<accession>A0AAW2HBP4</accession>
<dbReference type="InterPro" id="IPR007502">
    <property type="entry name" value="Helicase-assoc_dom"/>
</dbReference>
<evidence type="ECO:0000256" key="4">
    <source>
        <dbReference type="ARBA" id="ARBA00022840"/>
    </source>
</evidence>
<proteinExistence type="predicted"/>
<dbReference type="GO" id="GO:0003723">
    <property type="term" value="F:RNA binding"/>
    <property type="evidence" value="ECO:0007669"/>
    <property type="project" value="TreeGrafter"/>
</dbReference>